<dbReference type="GO" id="GO:0016829">
    <property type="term" value="F:lyase activity"/>
    <property type="evidence" value="ECO:0007669"/>
    <property type="project" value="InterPro"/>
</dbReference>
<keyword evidence="5" id="KW-1185">Reference proteome</keyword>
<accession>A0A1I4FG01</accession>
<dbReference type="InterPro" id="IPR045336">
    <property type="entry name" value="MmgE_PrpD_N"/>
</dbReference>
<dbReference type="STRING" id="1123062.SAMN02745775_1282"/>
<name>A0A1I4FG01_9PROT</name>
<gene>
    <name evidence="4" type="ORF">SAMN02745775_1282</name>
</gene>
<dbReference type="EMBL" id="FOSQ01000028">
    <property type="protein sequence ID" value="SFL15371.1"/>
    <property type="molecule type" value="Genomic_DNA"/>
</dbReference>
<evidence type="ECO:0000259" key="2">
    <source>
        <dbReference type="Pfam" id="PF03972"/>
    </source>
</evidence>
<dbReference type="PANTHER" id="PTHR16943">
    <property type="entry name" value="2-METHYLCITRATE DEHYDRATASE-RELATED"/>
    <property type="match status" value="1"/>
</dbReference>
<dbReference type="InterPro" id="IPR042188">
    <property type="entry name" value="MmgE/PrpD_sf_2"/>
</dbReference>
<dbReference type="Gene3D" id="3.30.1330.120">
    <property type="entry name" value="2-methylcitrate dehydratase PrpD"/>
    <property type="match status" value="1"/>
</dbReference>
<dbReference type="InterPro" id="IPR005656">
    <property type="entry name" value="MmgE_PrpD"/>
</dbReference>
<feature type="domain" description="MmgE/PrpD N-terminal" evidence="2">
    <location>
        <begin position="7"/>
        <end position="243"/>
    </location>
</feature>
<organism evidence="4 5">
    <name type="scientific">Falsiroseomonas stagni DSM 19981</name>
    <dbReference type="NCBI Taxonomy" id="1123062"/>
    <lineage>
        <taxon>Bacteria</taxon>
        <taxon>Pseudomonadati</taxon>
        <taxon>Pseudomonadota</taxon>
        <taxon>Alphaproteobacteria</taxon>
        <taxon>Acetobacterales</taxon>
        <taxon>Roseomonadaceae</taxon>
        <taxon>Falsiroseomonas</taxon>
    </lineage>
</organism>
<protein>
    <submittedName>
        <fullName evidence="4">2-methylcitrate dehydratase PrpD</fullName>
    </submittedName>
</protein>
<dbReference type="InterPro" id="IPR045337">
    <property type="entry name" value="MmgE_PrpD_C"/>
</dbReference>
<reference evidence="4 5" key="1">
    <citation type="submission" date="2016-10" db="EMBL/GenBank/DDBJ databases">
        <authorList>
            <person name="de Groot N.N."/>
        </authorList>
    </citation>
    <scope>NUCLEOTIDE SEQUENCE [LARGE SCALE GENOMIC DNA]</scope>
    <source>
        <strain evidence="4 5">DSM 19981</strain>
    </source>
</reference>
<dbReference type="AlphaFoldDB" id="A0A1I4FG01"/>
<dbReference type="PANTHER" id="PTHR16943:SF8">
    <property type="entry name" value="2-METHYLCITRATE DEHYDRATASE"/>
    <property type="match status" value="1"/>
</dbReference>
<evidence type="ECO:0000259" key="3">
    <source>
        <dbReference type="Pfam" id="PF19305"/>
    </source>
</evidence>
<dbReference type="InterPro" id="IPR042183">
    <property type="entry name" value="MmgE/PrpD_sf_1"/>
</dbReference>
<evidence type="ECO:0000313" key="4">
    <source>
        <dbReference type="EMBL" id="SFL15371.1"/>
    </source>
</evidence>
<sequence length="454" mass="46713">MENPLIRLADYAAAWRLAPLSEEVAHHARRALVDWFAAMLPGCLQPPATLLAAALASERGAGGAICYVDGEAAGIRHAALLNAVASHVVEFDDIHRDSGLHPGGPTIAAALATAQARGASMDTLLRAVVAGYEVGGRIGLAIQPSHYRNWHITGTVGTICAAVSTGVVLGLDATRMAHAIATAATMAGGLQQAFRGEGMSKPMHPGHAAEAGVLAALAASGGVTGALDVLHGPVGFAAATSEDAGKWDRALDGLGDSIPLITGITFKNHGCCGHIFAALDGIDALRAAHGFGPDDVAAIHVGGYGPTKDICDRPEVSTEQQARFSLQYCASALLVLGGVRVAAFTPERLADPRIRAIMPRVTVSLDPELAGAYPGRRAARLRVTLADGRVLEHFQPTRKGDPDAPLTDADLAAKFRELAVPVVGAPPAEALLTLLTRGHALPGRLALLAPAKAA</sequence>
<dbReference type="InterPro" id="IPR036148">
    <property type="entry name" value="MmgE/PrpD_sf"/>
</dbReference>
<evidence type="ECO:0000313" key="5">
    <source>
        <dbReference type="Proteomes" id="UP000199473"/>
    </source>
</evidence>
<dbReference type="Pfam" id="PF03972">
    <property type="entry name" value="MmgE_PrpD_N"/>
    <property type="match status" value="1"/>
</dbReference>
<evidence type="ECO:0000256" key="1">
    <source>
        <dbReference type="ARBA" id="ARBA00006174"/>
    </source>
</evidence>
<comment type="similarity">
    <text evidence="1">Belongs to the PrpD family.</text>
</comment>
<dbReference type="Gene3D" id="1.10.4100.10">
    <property type="entry name" value="2-methylcitrate dehydratase PrpD"/>
    <property type="match status" value="1"/>
</dbReference>
<dbReference type="RefSeq" id="WP_092963495.1">
    <property type="nucleotide sequence ID" value="NZ_FOSQ01000028.1"/>
</dbReference>
<dbReference type="SUPFAM" id="SSF103378">
    <property type="entry name" value="2-methylcitrate dehydratase PrpD"/>
    <property type="match status" value="1"/>
</dbReference>
<dbReference type="Proteomes" id="UP000199473">
    <property type="component" value="Unassembled WGS sequence"/>
</dbReference>
<feature type="domain" description="MmgE/PrpD C-terminal" evidence="3">
    <location>
        <begin position="269"/>
        <end position="430"/>
    </location>
</feature>
<dbReference type="OrthoDB" id="9795089at2"/>
<proteinExistence type="inferred from homology"/>
<dbReference type="Pfam" id="PF19305">
    <property type="entry name" value="MmgE_PrpD_C"/>
    <property type="match status" value="1"/>
</dbReference>